<sequence length="45" mass="4933">MSPAAQTILVAIAALVFLVRLSAALYRARVDGQIAARHARREEKQ</sequence>
<dbReference type="Proteomes" id="UP000298860">
    <property type="component" value="Unassembled WGS sequence"/>
</dbReference>
<reference evidence="2" key="1">
    <citation type="submission" date="2019-04" db="EMBL/GenBank/DDBJ databases">
        <title>Draft genome sequence of Pseudonocardiaceae bacterium SL3-2-4.</title>
        <authorList>
            <person name="Ningsih F."/>
            <person name="Yokota A."/>
            <person name="Sakai Y."/>
            <person name="Nanatani K."/>
            <person name="Yabe S."/>
            <person name="Oetari A."/>
            <person name="Sjamsuridzal W."/>
        </authorList>
    </citation>
    <scope>NUCLEOTIDE SEQUENCE [LARGE SCALE GENOMIC DNA]</scope>
    <source>
        <strain evidence="2">SL3-2-4</strain>
    </source>
</reference>
<dbReference type="EMBL" id="BJFL01000018">
    <property type="protein sequence ID" value="GDY31821.1"/>
    <property type="molecule type" value="Genomic_DNA"/>
</dbReference>
<evidence type="ECO:0000313" key="1">
    <source>
        <dbReference type="EMBL" id="GDY31821.1"/>
    </source>
</evidence>
<gene>
    <name evidence="1" type="ORF">GTS_34540</name>
</gene>
<comment type="caution">
    <text evidence="1">The sequence shown here is derived from an EMBL/GenBank/DDBJ whole genome shotgun (WGS) entry which is preliminary data.</text>
</comment>
<keyword evidence="2" id="KW-1185">Reference proteome</keyword>
<evidence type="ECO:0000313" key="2">
    <source>
        <dbReference type="Proteomes" id="UP000298860"/>
    </source>
</evidence>
<name>A0A4D4J5K7_9PSEU</name>
<protein>
    <submittedName>
        <fullName evidence="1">Uncharacterized protein</fullName>
    </submittedName>
</protein>
<dbReference type="AlphaFoldDB" id="A0A4D4J5K7"/>
<proteinExistence type="predicted"/>
<organism evidence="1 2">
    <name type="scientific">Gandjariella thermophila</name>
    <dbReference type="NCBI Taxonomy" id="1931992"/>
    <lineage>
        <taxon>Bacteria</taxon>
        <taxon>Bacillati</taxon>
        <taxon>Actinomycetota</taxon>
        <taxon>Actinomycetes</taxon>
        <taxon>Pseudonocardiales</taxon>
        <taxon>Pseudonocardiaceae</taxon>
        <taxon>Gandjariella</taxon>
    </lineage>
</organism>
<dbReference type="RefSeq" id="WP_192909594.1">
    <property type="nucleotide sequence ID" value="NZ_BJFL01000018.1"/>
</dbReference>
<accession>A0A4D4J5K7</accession>